<feature type="compositionally biased region" description="Low complexity" evidence="1">
    <location>
        <begin position="632"/>
        <end position="655"/>
    </location>
</feature>
<feature type="region of interest" description="Disordered" evidence="1">
    <location>
        <begin position="551"/>
        <end position="601"/>
    </location>
</feature>
<evidence type="ECO:0000256" key="1">
    <source>
        <dbReference type="SAM" id="MobiDB-lite"/>
    </source>
</evidence>
<dbReference type="AlphaFoldDB" id="A0A5C2RYZ0"/>
<feature type="compositionally biased region" description="Basic and acidic residues" evidence="1">
    <location>
        <begin position="583"/>
        <end position="596"/>
    </location>
</feature>
<sequence>MSDYFSLPLTVVYTFDAGTGKLSSKPMRLPSSANPSSPDTQDVPVLGRDTPGLIDQVIVSPLRAVYFVHTPTEETGPQQIALRERAVRKAKHMVREMERMVDQLERALLEDVTPETNNDPGAEVDQSFFINTSRNSQKEGTITSEHDSDEEVFSDDDEYSYCSYSSDDSDISDDEDPYYESDSDSVIVTWQSNTSLSSSSSTDSLSSSGSLESLSSSTSSSSLSSCDSVNFSSPILPSSANPPPAVPEEELSFDFEEDMSEVIIPPFSRSASRSSRIMRIFEELEALEHSEESGATLPALFTTSLTPSDCHAPSSTDDRPLQLTTSYSNLADLADEGRMGKPATEISPELPTPPAIVVTKPGLPVVQSIDHEGTCSTVSSVKLAGHVAGEEDEEDWEGMLFGGDADTPEQIDTLRKDAVIPIVRPVHEQAPFPKKARSTGAKALDCAMPIMASRCDTYVTTFIALGERKLILPLHFSIIGNVADLPLAMPSVSRIPAVTAASSSSVGKSRKKRKADDDEPLEQSSASDVAKRHYKKLKVIHAVVAPTPAPTPLPSFAQPPRPHLITSINSTKRDVSGQNMKRKRDDDDDMKHRELSSDSEDDIPLAQLIRAAKKPRIAAPTAIPRAAPPAMPRAAPTARPRAAPTARPRAAPTARPKAAAIAMSRAAATAMSRAVAIASLPALALNTWRTGSRDGRHWIVLWFPSGFGLELVSSLWVRFLSLVSGLSALVSRLWSLGSGLWSLVSGLWSLVSGLWSLVSGLWSLGIEPTQDRAEQDQAGAVVMDQAREDSWGQDDAGRVVGDYGVGDGKGIGSWDVKAPRHSSICTLLAVEFALHLGLRAFDSRQTRGPIPRERNWIVTSSTHSQPHDRERVATNDTSTRSYPEVMPTVTRSSVQVVLLNLPRDHLIRQGTNFVIMIRVYRSTMTTASVVRIHKPNHAAVGAAALAYPCCQATVMLVGARTKEAHHDVYKL</sequence>
<keyword evidence="3" id="KW-1185">Reference proteome</keyword>
<dbReference type="EMBL" id="ML122290">
    <property type="protein sequence ID" value="RPD56198.1"/>
    <property type="molecule type" value="Genomic_DNA"/>
</dbReference>
<feature type="compositionally biased region" description="Polar residues" evidence="1">
    <location>
        <begin position="31"/>
        <end position="40"/>
    </location>
</feature>
<feature type="compositionally biased region" description="Pro residues" evidence="1">
    <location>
        <begin position="551"/>
        <end position="562"/>
    </location>
</feature>
<gene>
    <name evidence="2" type="ORF">L227DRAFT_566264</name>
</gene>
<dbReference type="Proteomes" id="UP000313359">
    <property type="component" value="Unassembled WGS sequence"/>
</dbReference>
<reference evidence="2" key="1">
    <citation type="journal article" date="2018" name="Genome Biol. Evol.">
        <title>Genomics and development of Lentinus tigrinus, a white-rot wood-decaying mushroom with dimorphic fruiting bodies.</title>
        <authorList>
            <person name="Wu B."/>
            <person name="Xu Z."/>
            <person name="Knudson A."/>
            <person name="Carlson A."/>
            <person name="Chen N."/>
            <person name="Kovaka S."/>
            <person name="LaButti K."/>
            <person name="Lipzen A."/>
            <person name="Pennachio C."/>
            <person name="Riley R."/>
            <person name="Schakwitz W."/>
            <person name="Umezawa K."/>
            <person name="Ohm R.A."/>
            <person name="Grigoriev I.V."/>
            <person name="Nagy L.G."/>
            <person name="Gibbons J."/>
            <person name="Hibbett D."/>
        </authorList>
    </citation>
    <scope>NUCLEOTIDE SEQUENCE [LARGE SCALE GENOMIC DNA]</scope>
    <source>
        <strain evidence="2">ALCF2SS1-6</strain>
    </source>
</reference>
<accession>A0A5C2RYZ0</accession>
<dbReference type="OrthoDB" id="2755252at2759"/>
<feature type="region of interest" description="Disordered" evidence="1">
    <location>
        <begin position="23"/>
        <end position="42"/>
    </location>
</feature>
<feature type="compositionally biased region" description="Polar residues" evidence="1">
    <location>
        <begin position="128"/>
        <end position="143"/>
    </location>
</feature>
<feature type="region of interest" description="Disordered" evidence="1">
    <location>
        <begin position="111"/>
        <end position="182"/>
    </location>
</feature>
<feature type="region of interest" description="Disordered" evidence="1">
    <location>
        <begin position="626"/>
        <end position="655"/>
    </location>
</feature>
<feature type="region of interest" description="Disordered" evidence="1">
    <location>
        <begin position="860"/>
        <end position="883"/>
    </location>
</feature>
<evidence type="ECO:0000313" key="3">
    <source>
        <dbReference type="Proteomes" id="UP000313359"/>
    </source>
</evidence>
<proteinExistence type="predicted"/>
<feature type="compositionally biased region" description="Low complexity" evidence="1">
    <location>
        <begin position="498"/>
        <end position="507"/>
    </location>
</feature>
<organism evidence="2 3">
    <name type="scientific">Lentinus tigrinus ALCF2SS1-6</name>
    <dbReference type="NCBI Taxonomy" id="1328759"/>
    <lineage>
        <taxon>Eukaryota</taxon>
        <taxon>Fungi</taxon>
        <taxon>Dikarya</taxon>
        <taxon>Basidiomycota</taxon>
        <taxon>Agaricomycotina</taxon>
        <taxon>Agaricomycetes</taxon>
        <taxon>Polyporales</taxon>
        <taxon>Polyporaceae</taxon>
        <taxon>Lentinus</taxon>
    </lineage>
</organism>
<protein>
    <submittedName>
        <fullName evidence="2">Uncharacterized protein</fullName>
    </submittedName>
</protein>
<feature type="compositionally biased region" description="Acidic residues" evidence="1">
    <location>
        <begin position="147"/>
        <end position="159"/>
    </location>
</feature>
<evidence type="ECO:0000313" key="2">
    <source>
        <dbReference type="EMBL" id="RPD56198.1"/>
    </source>
</evidence>
<feature type="region of interest" description="Disordered" evidence="1">
    <location>
        <begin position="195"/>
        <end position="224"/>
    </location>
</feature>
<feature type="compositionally biased region" description="Acidic residues" evidence="1">
    <location>
        <begin position="167"/>
        <end position="182"/>
    </location>
</feature>
<name>A0A5C2RYZ0_9APHY</name>
<feature type="region of interest" description="Disordered" evidence="1">
    <location>
        <begin position="498"/>
        <end position="529"/>
    </location>
</feature>